<keyword evidence="2" id="KW-1185">Reference proteome</keyword>
<accession>K3W085</accession>
<reference evidence="1 2" key="1">
    <citation type="journal article" date="2012" name="PLoS Pathog.">
        <title>Comparative pathogenomics reveals horizontally acquired novel virulence genes in fungi infecting cereal hosts.</title>
        <authorList>
            <person name="Gardiner D.M."/>
            <person name="McDonald M.C."/>
            <person name="Covarelli L."/>
            <person name="Solomon P.S."/>
            <person name="Rusu A.G."/>
            <person name="Marshall M."/>
            <person name="Kazan K."/>
            <person name="Chakraborty S."/>
            <person name="McDonald B.A."/>
            <person name="Manners J.M."/>
        </authorList>
    </citation>
    <scope>NUCLEOTIDE SEQUENCE [LARGE SCALE GENOMIC DNA]</scope>
    <source>
        <strain evidence="1 2">CS3096</strain>
    </source>
</reference>
<dbReference type="GeneID" id="20364722"/>
<dbReference type="Proteomes" id="UP000007978">
    <property type="component" value="Chromosome 3"/>
</dbReference>
<dbReference type="HOGENOM" id="CLU_3429978_0_0_1"/>
<dbReference type="AlphaFoldDB" id="K3W085"/>
<dbReference type="RefSeq" id="XP_061844444.1">
    <property type="nucleotide sequence ID" value="XM_061988443.1"/>
</dbReference>
<gene>
    <name evidence="1" type="ORF">FPSE_06104</name>
</gene>
<comment type="caution">
    <text evidence="1">The sequence shown here is derived from an EMBL/GenBank/DDBJ whole genome shotgun (WGS) entry which is preliminary data.</text>
</comment>
<sequence length="19" mass="2285">MPYKTFLSSIAFYFLKEKA</sequence>
<organism evidence="1 2">
    <name type="scientific">Fusarium pseudograminearum (strain CS3096)</name>
    <name type="common">Wheat and barley crown-rot fungus</name>
    <dbReference type="NCBI Taxonomy" id="1028729"/>
    <lineage>
        <taxon>Eukaryota</taxon>
        <taxon>Fungi</taxon>
        <taxon>Dikarya</taxon>
        <taxon>Ascomycota</taxon>
        <taxon>Pezizomycotina</taxon>
        <taxon>Sordariomycetes</taxon>
        <taxon>Hypocreomycetidae</taxon>
        <taxon>Hypocreales</taxon>
        <taxon>Nectriaceae</taxon>
        <taxon>Fusarium</taxon>
    </lineage>
</organism>
<name>K3W085_FUSPC</name>
<proteinExistence type="predicted"/>
<protein>
    <submittedName>
        <fullName evidence="1">Uncharacterized protein</fullName>
    </submittedName>
</protein>
<evidence type="ECO:0000313" key="1">
    <source>
        <dbReference type="EMBL" id="EKJ73710.1"/>
    </source>
</evidence>
<evidence type="ECO:0000313" key="2">
    <source>
        <dbReference type="Proteomes" id="UP000007978"/>
    </source>
</evidence>
<dbReference type="EMBL" id="AFNW01000131">
    <property type="protein sequence ID" value="EKJ73710.1"/>
    <property type="molecule type" value="Genomic_DNA"/>
</dbReference>